<sequence>MGEASSALVLLRDGDGYWWQRRAWSDDSYPGRLDFAAGGGMEVGESPLQAARRELDEELGVSGLALRALGEWTLDNERCALFEAPLPTSWRLGEEVEALLRLSLAELAAWPAHDLHPQLADWLGKRGEPSA</sequence>
<reference evidence="4 5" key="1">
    <citation type="submission" date="2024-05" db="EMBL/GenBank/DDBJ databases">
        <authorList>
            <person name="De Oliveira J.P."/>
            <person name="Noriler S.A."/>
            <person name="De Oliveira A.G."/>
            <person name="Sipoli D.S."/>
        </authorList>
    </citation>
    <scope>NUCLEOTIDE SEQUENCE [LARGE SCALE GENOMIC DNA]</scope>
    <source>
        <strain evidence="4 5">LABIM192</strain>
    </source>
</reference>
<comment type="cofactor">
    <cofactor evidence="1">
        <name>Mg(2+)</name>
        <dbReference type="ChEBI" id="CHEBI:18420"/>
    </cofactor>
</comment>
<dbReference type="PROSITE" id="PS00893">
    <property type="entry name" value="NUDIX_BOX"/>
    <property type="match status" value="1"/>
</dbReference>
<feature type="domain" description="Nudix hydrolase" evidence="3">
    <location>
        <begin position="1"/>
        <end position="125"/>
    </location>
</feature>
<evidence type="ECO:0000256" key="2">
    <source>
        <dbReference type="ARBA" id="ARBA00022801"/>
    </source>
</evidence>
<dbReference type="RefSeq" id="WP_347936416.1">
    <property type="nucleotide sequence ID" value="NZ_CP158160.1"/>
</dbReference>
<dbReference type="PROSITE" id="PS51462">
    <property type="entry name" value="NUDIX"/>
    <property type="match status" value="1"/>
</dbReference>
<dbReference type="SUPFAM" id="SSF55811">
    <property type="entry name" value="Nudix"/>
    <property type="match status" value="1"/>
</dbReference>
<dbReference type="Pfam" id="PF00293">
    <property type="entry name" value="NUDIX"/>
    <property type="match status" value="1"/>
</dbReference>
<dbReference type="InterPro" id="IPR020084">
    <property type="entry name" value="NUDIX_hydrolase_CS"/>
</dbReference>
<keyword evidence="2" id="KW-0378">Hydrolase</keyword>
<name>A0ABV0IVL6_9NEIS</name>
<protein>
    <submittedName>
        <fullName evidence="4">NUDIX domain-containing protein</fullName>
    </submittedName>
</protein>
<evidence type="ECO:0000256" key="1">
    <source>
        <dbReference type="ARBA" id="ARBA00001946"/>
    </source>
</evidence>
<dbReference type="Gene3D" id="3.90.79.10">
    <property type="entry name" value="Nucleoside Triphosphate Pyrophosphohydrolase"/>
    <property type="match status" value="1"/>
</dbReference>
<proteinExistence type="predicted"/>
<accession>A0ABV0IVL6</accession>
<evidence type="ECO:0000313" key="4">
    <source>
        <dbReference type="EMBL" id="MEO9384744.1"/>
    </source>
</evidence>
<keyword evidence="5" id="KW-1185">Reference proteome</keyword>
<dbReference type="Proteomes" id="UP001462502">
    <property type="component" value="Unassembled WGS sequence"/>
</dbReference>
<dbReference type="InterPro" id="IPR000086">
    <property type="entry name" value="NUDIX_hydrolase_dom"/>
</dbReference>
<dbReference type="InterPro" id="IPR015797">
    <property type="entry name" value="NUDIX_hydrolase-like_dom_sf"/>
</dbReference>
<gene>
    <name evidence="4" type="ORF">ABI908_11620</name>
</gene>
<dbReference type="EMBL" id="JBDXMI010000001">
    <property type="protein sequence ID" value="MEO9384744.1"/>
    <property type="molecule type" value="Genomic_DNA"/>
</dbReference>
<evidence type="ECO:0000259" key="3">
    <source>
        <dbReference type="PROSITE" id="PS51462"/>
    </source>
</evidence>
<comment type="caution">
    <text evidence="4">The sequence shown here is derived from an EMBL/GenBank/DDBJ whole genome shotgun (WGS) entry which is preliminary data.</text>
</comment>
<evidence type="ECO:0000313" key="5">
    <source>
        <dbReference type="Proteomes" id="UP001462502"/>
    </source>
</evidence>
<organism evidence="4 5">
    <name type="scientific">Chromobacterium phragmitis</name>
    <dbReference type="NCBI Taxonomy" id="2202141"/>
    <lineage>
        <taxon>Bacteria</taxon>
        <taxon>Pseudomonadati</taxon>
        <taxon>Pseudomonadota</taxon>
        <taxon>Betaproteobacteria</taxon>
        <taxon>Neisseriales</taxon>
        <taxon>Chromobacteriaceae</taxon>
        <taxon>Chromobacterium</taxon>
    </lineage>
</organism>